<gene>
    <name evidence="2" type="ORF">IPOD504_LOCUS13222</name>
</gene>
<organism evidence="2 3">
    <name type="scientific">Iphiclides podalirius</name>
    <name type="common">scarce swallowtail</name>
    <dbReference type="NCBI Taxonomy" id="110791"/>
    <lineage>
        <taxon>Eukaryota</taxon>
        <taxon>Metazoa</taxon>
        <taxon>Ecdysozoa</taxon>
        <taxon>Arthropoda</taxon>
        <taxon>Hexapoda</taxon>
        <taxon>Insecta</taxon>
        <taxon>Pterygota</taxon>
        <taxon>Neoptera</taxon>
        <taxon>Endopterygota</taxon>
        <taxon>Lepidoptera</taxon>
        <taxon>Glossata</taxon>
        <taxon>Ditrysia</taxon>
        <taxon>Papilionoidea</taxon>
        <taxon>Papilionidae</taxon>
        <taxon>Papilioninae</taxon>
        <taxon>Iphiclides</taxon>
    </lineage>
</organism>
<protein>
    <submittedName>
        <fullName evidence="2">Uncharacterized protein</fullName>
    </submittedName>
</protein>
<name>A0ABN8IVX4_9NEOP</name>
<feature type="region of interest" description="Disordered" evidence="1">
    <location>
        <begin position="160"/>
        <end position="197"/>
    </location>
</feature>
<evidence type="ECO:0000256" key="1">
    <source>
        <dbReference type="SAM" id="MobiDB-lite"/>
    </source>
</evidence>
<evidence type="ECO:0000313" key="3">
    <source>
        <dbReference type="Proteomes" id="UP000837857"/>
    </source>
</evidence>
<accession>A0ABN8IVX4</accession>
<evidence type="ECO:0000313" key="2">
    <source>
        <dbReference type="EMBL" id="CAH2065978.1"/>
    </source>
</evidence>
<dbReference type="EMBL" id="OW152816">
    <property type="protein sequence ID" value="CAH2065978.1"/>
    <property type="molecule type" value="Genomic_DNA"/>
</dbReference>
<keyword evidence="3" id="KW-1185">Reference proteome</keyword>
<reference evidence="2" key="1">
    <citation type="submission" date="2022-03" db="EMBL/GenBank/DDBJ databases">
        <authorList>
            <person name="Martin H S."/>
        </authorList>
    </citation>
    <scope>NUCLEOTIDE SEQUENCE</scope>
</reference>
<sequence length="197" mass="21023">MPTEAVVPHRITDAADLLIANETVAPCFWSSPSPSASILELVSSLTGLVGSVIAIENPRHLRKRRSLIAVRRAKSPRPETTGLGEGSTDAGGFINGRVNVVARRHASHCSVAPGGGEMRVTGVKVSWLPRLASVRAKDHALLLRLVFRIRNSWQRTNGDGPIWPTNTKLRKERPPGTKVGSAGAAVTSHDAHAARAC</sequence>
<feature type="non-terminal residue" evidence="2">
    <location>
        <position position="1"/>
    </location>
</feature>
<proteinExistence type="predicted"/>
<dbReference type="Proteomes" id="UP000837857">
    <property type="component" value="Chromosome 4"/>
</dbReference>